<accession>A0A1H1YNU8</accession>
<keyword evidence="3" id="KW-1185">Reference proteome</keyword>
<dbReference type="Proteomes" id="UP000198751">
    <property type="component" value="Chromosome I"/>
</dbReference>
<evidence type="ECO:0000313" key="2">
    <source>
        <dbReference type="EMBL" id="SDT23094.1"/>
    </source>
</evidence>
<proteinExistence type="predicted"/>
<reference evidence="3" key="1">
    <citation type="submission" date="2016-10" db="EMBL/GenBank/DDBJ databases">
        <authorList>
            <person name="Varghese N."/>
            <person name="Submissions S."/>
        </authorList>
    </citation>
    <scope>NUCLEOTIDE SEQUENCE [LARGE SCALE GENOMIC DNA]</scope>
    <source>
        <strain evidence="3">IMMIB L-1606</strain>
    </source>
</reference>
<feature type="transmembrane region" description="Helical" evidence="1">
    <location>
        <begin position="64"/>
        <end position="85"/>
    </location>
</feature>
<sequence>MKRGKEPSWPWSEAWPWAVGILVVTFFVLPWSLMEVGRCVDYVPGYGESFCESGPVIGRPAATIVGAMSALLILYFLYRIIGALVRRRRMGRREAALKDLVAFSQPLTGVRSSIAGSGRTGVRPVILTVHHLQHVLARYVAGDLDDASLEEWAQTVQSLDDIRFDANDRDLIAQAIFELSTPEPFERLPAIVARLRLKLNSRGNGTTG</sequence>
<dbReference type="AlphaFoldDB" id="A0A1H1YNU8"/>
<feature type="transmembrane region" description="Helical" evidence="1">
    <location>
        <begin position="12"/>
        <end position="33"/>
    </location>
</feature>
<evidence type="ECO:0000256" key="1">
    <source>
        <dbReference type="SAM" id="Phobius"/>
    </source>
</evidence>
<evidence type="ECO:0000313" key="3">
    <source>
        <dbReference type="Proteomes" id="UP000198751"/>
    </source>
</evidence>
<gene>
    <name evidence="2" type="ORF">SAMN04489743_2094</name>
</gene>
<protein>
    <submittedName>
        <fullName evidence="2">Uncharacterized protein</fullName>
    </submittedName>
</protein>
<keyword evidence="1" id="KW-0472">Membrane</keyword>
<keyword evidence="1" id="KW-1133">Transmembrane helix</keyword>
<keyword evidence="1" id="KW-0812">Transmembrane</keyword>
<name>A0A1H1YNU8_9MICC</name>
<dbReference type="EMBL" id="LT629779">
    <property type="protein sequence ID" value="SDT23094.1"/>
    <property type="molecule type" value="Genomic_DNA"/>
</dbReference>
<organism evidence="2 3">
    <name type="scientific">Pseudarthrobacter equi</name>
    <dbReference type="NCBI Taxonomy" id="728066"/>
    <lineage>
        <taxon>Bacteria</taxon>
        <taxon>Bacillati</taxon>
        <taxon>Actinomycetota</taxon>
        <taxon>Actinomycetes</taxon>
        <taxon>Micrococcales</taxon>
        <taxon>Micrococcaceae</taxon>
        <taxon>Pseudarthrobacter</taxon>
    </lineage>
</organism>